<dbReference type="EMBL" id="FOSR01000008">
    <property type="protein sequence ID" value="SFK87084.1"/>
    <property type="molecule type" value="Genomic_DNA"/>
</dbReference>
<evidence type="ECO:0000313" key="2">
    <source>
        <dbReference type="EMBL" id="SFK87084.1"/>
    </source>
</evidence>
<keyword evidence="3" id="KW-1185">Reference proteome</keyword>
<accession>A0A1I4D0E0</accession>
<protein>
    <submittedName>
        <fullName evidence="2">Uncharacterized protein</fullName>
    </submittedName>
</protein>
<organism evidence="2 3">
    <name type="scientific">Rhodanobacter glycinis</name>
    <dbReference type="NCBI Taxonomy" id="582702"/>
    <lineage>
        <taxon>Bacteria</taxon>
        <taxon>Pseudomonadati</taxon>
        <taxon>Pseudomonadota</taxon>
        <taxon>Gammaproteobacteria</taxon>
        <taxon>Lysobacterales</taxon>
        <taxon>Rhodanobacteraceae</taxon>
        <taxon>Rhodanobacter</taxon>
    </lineage>
</organism>
<keyword evidence="1" id="KW-1133">Transmembrane helix</keyword>
<dbReference type="Proteomes" id="UP000198725">
    <property type="component" value="Unassembled WGS sequence"/>
</dbReference>
<evidence type="ECO:0000256" key="1">
    <source>
        <dbReference type="SAM" id="Phobius"/>
    </source>
</evidence>
<dbReference type="AlphaFoldDB" id="A0A1I4D0E0"/>
<sequence>MMRWLQTIISELWGLFVDDGRYALSIVAWLLLAWLALPLLRLGGGWNAIILCVGLLAILLESAWRRARR</sequence>
<name>A0A1I4D0E0_9GAMM</name>
<gene>
    <name evidence="2" type="ORF">SAMN05192579_10818</name>
</gene>
<feature type="transmembrane region" description="Helical" evidence="1">
    <location>
        <begin position="21"/>
        <end position="40"/>
    </location>
</feature>
<keyword evidence="1" id="KW-0472">Membrane</keyword>
<proteinExistence type="predicted"/>
<feature type="transmembrane region" description="Helical" evidence="1">
    <location>
        <begin position="46"/>
        <end position="64"/>
    </location>
</feature>
<dbReference type="RefSeq" id="WP_092703665.1">
    <property type="nucleotide sequence ID" value="NZ_FOSR01000008.1"/>
</dbReference>
<evidence type="ECO:0000313" key="3">
    <source>
        <dbReference type="Proteomes" id="UP000198725"/>
    </source>
</evidence>
<keyword evidence="1" id="KW-0812">Transmembrane</keyword>
<reference evidence="3" key="1">
    <citation type="submission" date="2016-10" db="EMBL/GenBank/DDBJ databases">
        <authorList>
            <person name="Varghese N."/>
            <person name="Submissions S."/>
        </authorList>
    </citation>
    <scope>NUCLEOTIDE SEQUENCE [LARGE SCALE GENOMIC DNA]</scope>
    <source>
        <strain evidence="3">MO64</strain>
    </source>
</reference>